<comment type="similarity">
    <text evidence="2 8">Belongs to the BioY family.</text>
</comment>
<evidence type="ECO:0000256" key="1">
    <source>
        <dbReference type="ARBA" id="ARBA00004651"/>
    </source>
</evidence>
<dbReference type="PANTHER" id="PTHR34295:SF4">
    <property type="entry name" value="BIOTIN TRANSPORTER BIOY-RELATED"/>
    <property type="match status" value="1"/>
</dbReference>
<protein>
    <recommendedName>
        <fullName evidence="8">Biotin transporter</fullName>
    </recommendedName>
</protein>
<evidence type="ECO:0000256" key="2">
    <source>
        <dbReference type="ARBA" id="ARBA00010692"/>
    </source>
</evidence>
<feature type="transmembrane region" description="Helical" evidence="9">
    <location>
        <begin position="87"/>
        <end position="104"/>
    </location>
</feature>
<feature type="transmembrane region" description="Helical" evidence="9">
    <location>
        <begin position="6"/>
        <end position="34"/>
    </location>
</feature>
<dbReference type="EMBL" id="PUJW01000009">
    <property type="protein sequence ID" value="NHB92581.1"/>
    <property type="molecule type" value="Genomic_DNA"/>
</dbReference>
<sequence length="182" mass="18962">MSTKDIVYIALFAALTAALGLFPPLALPVVGVPITAQSMGAMLAGAIVGAKRGGLALLLFCVLVAIGLPVMAGGMGGFGVFLSPSGGFVLAWPIAAFVIGYLYEQNLAKLNVFKESGFLVFGGIVLVYVIGIPWVAAFANINLWQATVGSIGFIPGDIIKVILVILIAKTVRRAYPTHESHF</sequence>
<evidence type="ECO:0000256" key="3">
    <source>
        <dbReference type="ARBA" id="ARBA00022448"/>
    </source>
</evidence>
<dbReference type="GO" id="GO:0005886">
    <property type="term" value="C:plasma membrane"/>
    <property type="evidence" value="ECO:0007669"/>
    <property type="project" value="UniProtKB-SubCell"/>
</dbReference>
<gene>
    <name evidence="10" type="ORF">C5469_10645</name>
</gene>
<dbReference type="InterPro" id="IPR003784">
    <property type="entry name" value="BioY"/>
</dbReference>
<evidence type="ECO:0000256" key="4">
    <source>
        <dbReference type="ARBA" id="ARBA00022475"/>
    </source>
</evidence>
<keyword evidence="5 9" id="KW-0812">Transmembrane</keyword>
<organism evidence="10 11">
    <name type="scientific">Photorhabdus cinerea</name>
    <dbReference type="NCBI Taxonomy" id="471575"/>
    <lineage>
        <taxon>Bacteria</taxon>
        <taxon>Pseudomonadati</taxon>
        <taxon>Pseudomonadota</taxon>
        <taxon>Gammaproteobacteria</taxon>
        <taxon>Enterobacterales</taxon>
        <taxon>Morganellaceae</taxon>
        <taxon>Photorhabdus</taxon>
    </lineage>
</organism>
<dbReference type="PANTHER" id="PTHR34295">
    <property type="entry name" value="BIOTIN TRANSPORTER BIOY"/>
    <property type="match status" value="1"/>
</dbReference>
<keyword evidence="6 9" id="KW-1133">Transmembrane helix</keyword>
<evidence type="ECO:0000313" key="11">
    <source>
        <dbReference type="Proteomes" id="UP000591844"/>
    </source>
</evidence>
<dbReference type="PIRSF" id="PIRSF016661">
    <property type="entry name" value="BioY"/>
    <property type="match status" value="1"/>
</dbReference>
<dbReference type="GO" id="GO:0015225">
    <property type="term" value="F:biotin transmembrane transporter activity"/>
    <property type="evidence" value="ECO:0007669"/>
    <property type="project" value="UniProtKB-UniRule"/>
</dbReference>
<feature type="transmembrane region" description="Helical" evidence="9">
    <location>
        <begin position="143"/>
        <end position="168"/>
    </location>
</feature>
<keyword evidence="3 8" id="KW-0813">Transport</keyword>
<evidence type="ECO:0000256" key="7">
    <source>
        <dbReference type="ARBA" id="ARBA00023136"/>
    </source>
</evidence>
<feature type="transmembrane region" description="Helical" evidence="9">
    <location>
        <begin position="116"/>
        <end position="137"/>
    </location>
</feature>
<proteinExistence type="inferred from homology"/>
<dbReference type="Gene3D" id="1.10.1760.20">
    <property type="match status" value="1"/>
</dbReference>
<accession>A0A7X5TGB4</accession>
<keyword evidence="11" id="KW-1185">Reference proteome</keyword>
<dbReference type="RefSeq" id="WP_166305896.1">
    <property type="nucleotide sequence ID" value="NZ_CAWPIB010000009.1"/>
</dbReference>
<feature type="transmembrane region" description="Helical" evidence="9">
    <location>
        <begin position="55"/>
        <end position="81"/>
    </location>
</feature>
<dbReference type="Proteomes" id="UP000591844">
    <property type="component" value="Unassembled WGS sequence"/>
</dbReference>
<evidence type="ECO:0000256" key="5">
    <source>
        <dbReference type="ARBA" id="ARBA00022692"/>
    </source>
</evidence>
<keyword evidence="7 8" id="KW-0472">Membrane</keyword>
<comment type="subcellular location">
    <subcellularLocation>
        <location evidence="1 8">Cell membrane</location>
        <topology evidence="1 8">Multi-pass membrane protein</topology>
    </subcellularLocation>
</comment>
<dbReference type="AlphaFoldDB" id="A0A7X5TGB4"/>
<reference evidence="10 11" key="1">
    <citation type="submission" date="2018-02" db="EMBL/GenBank/DDBJ databases">
        <authorList>
            <person name="Machado R.A."/>
        </authorList>
    </citation>
    <scope>NUCLEOTIDE SEQUENCE [LARGE SCALE GENOMIC DNA]</scope>
    <source>
        <strain evidence="10 11">DSM 19724</strain>
    </source>
</reference>
<name>A0A7X5TGB4_9GAMM</name>
<evidence type="ECO:0000256" key="8">
    <source>
        <dbReference type="PIRNR" id="PIRNR016661"/>
    </source>
</evidence>
<comment type="caution">
    <text evidence="10">The sequence shown here is derived from an EMBL/GenBank/DDBJ whole genome shotgun (WGS) entry which is preliminary data.</text>
</comment>
<dbReference type="Pfam" id="PF02632">
    <property type="entry name" value="BioY"/>
    <property type="match status" value="1"/>
</dbReference>
<evidence type="ECO:0000313" key="10">
    <source>
        <dbReference type="EMBL" id="NHB92581.1"/>
    </source>
</evidence>
<evidence type="ECO:0000256" key="6">
    <source>
        <dbReference type="ARBA" id="ARBA00022989"/>
    </source>
</evidence>
<keyword evidence="4 8" id="KW-1003">Cell membrane</keyword>
<evidence type="ECO:0000256" key="9">
    <source>
        <dbReference type="SAM" id="Phobius"/>
    </source>
</evidence>